<keyword evidence="1" id="KW-0732">Signal</keyword>
<keyword evidence="3" id="KW-1185">Reference proteome</keyword>
<feature type="chain" id="PRO_5042180974" description="Defensin" evidence="1">
    <location>
        <begin position="20"/>
        <end position="100"/>
    </location>
</feature>
<evidence type="ECO:0000313" key="2">
    <source>
        <dbReference type="EMBL" id="KAJ8724840.1"/>
    </source>
</evidence>
<dbReference type="Proteomes" id="UP001231518">
    <property type="component" value="Chromosome 7"/>
</dbReference>
<name>A0AAD8DUR8_MYTSE</name>
<feature type="signal peptide" evidence="1">
    <location>
        <begin position="1"/>
        <end position="19"/>
    </location>
</feature>
<proteinExistence type="predicted"/>
<evidence type="ECO:0000256" key="1">
    <source>
        <dbReference type="SAM" id="SignalP"/>
    </source>
</evidence>
<dbReference type="GO" id="GO:0051707">
    <property type="term" value="P:response to other organism"/>
    <property type="evidence" value="ECO:0007669"/>
    <property type="project" value="UniProtKB-ARBA"/>
</dbReference>
<organism evidence="2 3">
    <name type="scientific">Mythimna separata</name>
    <name type="common">Oriental armyworm</name>
    <name type="synonym">Pseudaletia separata</name>
    <dbReference type="NCBI Taxonomy" id="271217"/>
    <lineage>
        <taxon>Eukaryota</taxon>
        <taxon>Metazoa</taxon>
        <taxon>Ecdysozoa</taxon>
        <taxon>Arthropoda</taxon>
        <taxon>Hexapoda</taxon>
        <taxon>Insecta</taxon>
        <taxon>Pterygota</taxon>
        <taxon>Neoptera</taxon>
        <taxon>Endopterygota</taxon>
        <taxon>Lepidoptera</taxon>
        <taxon>Glossata</taxon>
        <taxon>Ditrysia</taxon>
        <taxon>Noctuoidea</taxon>
        <taxon>Noctuidae</taxon>
        <taxon>Noctuinae</taxon>
        <taxon>Hadenini</taxon>
        <taxon>Mythimna</taxon>
    </lineage>
</organism>
<dbReference type="AlphaFoldDB" id="A0AAD8DUR8"/>
<evidence type="ECO:0008006" key="4">
    <source>
        <dbReference type="Google" id="ProtNLM"/>
    </source>
</evidence>
<protein>
    <recommendedName>
        <fullName evidence="4">Defensin</fullName>
    </recommendedName>
</protein>
<reference evidence="2" key="1">
    <citation type="submission" date="2023-03" db="EMBL/GenBank/DDBJ databases">
        <title>Chromosome-level genomes of two armyworms, Mythimna separata and Mythimna loreyi, provide insights into the biosynthesis and reception of sex pheromones.</title>
        <authorList>
            <person name="Zhao H."/>
        </authorList>
    </citation>
    <scope>NUCLEOTIDE SEQUENCE</scope>
    <source>
        <strain evidence="2">BeijingLab</strain>
        <tissue evidence="2">Pupa</tissue>
    </source>
</reference>
<dbReference type="InterPro" id="IPR036574">
    <property type="entry name" value="Scorpion_toxin-like_sf"/>
</dbReference>
<evidence type="ECO:0000313" key="3">
    <source>
        <dbReference type="Proteomes" id="UP001231518"/>
    </source>
</evidence>
<accession>A0AAD8DUR8</accession>
<dbReference type="Gene3D" id="3.30.30.10">
    <property type="entry name" value="Knottin, scorpion toxin-like"/>
    <property type="match status" value="1"/>
</dbReference>
<comment type="caution">
    <text evidence="2">The sequence shown here is derived from an EMBL/GenBank/DDBJ whole genome shotgun (WGS) entry which is preliminary data.</text>
</comment>
<sequence>MKLLLVFVSALMLVAHGNATPSEEEDRIYTVRPEVVADEAEQGADGVEDTAVGDAPASESGVYIPSVARSCNNAACANVCHRLGFRYGQCTSPSLCWCHN</sequence>
<dbReference type="EMBL" id="JARGEI010000010">
    <property type="protein sequence ID" value="KAJ8724840.1"/>
    <property type="molecule type" value="Genomic_DNA"/>
</dbReference>
<gene>
    <name evidence="2" type="ORF">PYW07_015798</name>
</gene>